<feature type="compositionally biased region" description="Polar residues" evidence="23">
    <location>
        <begin position="586"/>
        <end position="601"/>
    </location>
</feature>
<evidence type="ECO:0000256" key="20">
    <source>
        <dbReference type="ARBA" id="ARBA00023170"/>
    </source>
</evidence>
<evidence type="ECO:0000256" key="22">
    <source>
        <dbReference type="SAM" id="Coils"/>
    </source>
</evidence>
<dbReference type="CDD" id="cd11964">
    <property type="entry name" value="SH3_STAM1"/>
    <property type="match status" value="1"/>
</dbReference>
<dbReference type="GO" id="GO:0031901">
    <property type="term" value="C:early endosome membrane"/>
    <property type="evidence" value="ECO:0007669"/>
    <property type="project" value="UniProtKB-SubCell"/>
</dbReference>
<dbReference type="InterPro" id="IPR018378">
    <property type="entry name" value="C-type_lectin_CS"/>
</dbReference>
<dbReference type="Pfam" id="PF26004">
    <property type="entry name" value="COLEC12"/>
    <property type="match status" value="1"/>
</dbReference>
<feature type="transmembrane region" description="Helical" evidence="24">
    <location>
        <begin position="35"/>
        <end position="56"/>
    </location>
</feature>
<evidence type="ECO:0000256" key="1">
    <source>
        <dbReference type="ARBA" id="ARBA00004469"/>
    </source>
</evidence>
<evidence type="ECO:0000256" key="4">
    <source>
        <dbReference type="ARBA" id="ARBA00017460"/>
    </source>
</evidence>
<dbReference type="SMART" id="SM00034">
    <property type="entry name" value="CLECT"/>
    <property type="match status" value="1"/>
</dbReference>
<evidence type="ECO:0000259" key="25">
    <source>
        <dbReference type="PROSITE" id="PS50002"/>
    </source>
</evidence>
<evidence type="ECO:0000256" key="23">
    <source>
        <dbReference type="SAM" id="MobiDB-lite"/>
    </source>
</evidence>
<dbReference type="Gene3D" id="1.20.5.1940">
    <property type="match status" value="1"/>
</dbReference>
<feature type="coiled-coil region" evidence="22">
    <location>
        <begin position="213"/>
        <end position="247"/>
    </location>
</feature>
<dbReference type="InterPro" id="IPR035657">
    <property type="entry name" value="STAM1_SH3"/>
</dbReference>
<keyword evidence="29" id="KW-1185">Reference proteome</keyword>
<comment type="subcellular location">
    <subcellularLocation>
        <location evidence="1">Early endosome membrane</location>
        <topology evidence="1">Peripheral membrane protein</topology>
        <orientation evidence="1">Cytoplasmic side</orientation>
    </subcellularLocation>
    <subcellularLocation>
        <location evidence="2">Membrane</location>
        <topology evidence="2">Single-pass type II membrane protein</topology>
    </subcellularLocation>
</comment>
<keyword evidence="15 24" id="KW-1133">Transmembrane helix</keyword>
<feature type="coiled-coil region" evidence="22">
    <location>
        <begin position="1064"/>
        <end position="1098"/>
    </location>
</feature>
<keyword evidence="11" id="KW-0967">Endosome</keyword>
<organism evidence="28 29">
    <name type="scientific">Clarias magur</name>
    <name type="common">Asian catfish</name>
    <name type="synonym">Macropteronotus magur</name>
    <dbReference type="NCBI Taxonomy" id="1594786"/>
    <lineage>
        <taxon>Eukaryota</taxon>
        <taxon>Metazoa</taxon>
        <taxon>Chordata</taxon>
        <taxon>Craniata</taxon>
        <taxon>Vertebrata</taxon>
        <taxon>Euteleostomi</taxon>
        <taxon>Actinopterygii</taxon>
        <taxon>Neopterygii</taxon>
        <taxon>Teleostei</taxon>
        <taxon>Ostariophysi</taxon>
        <taxon>Siluriformes</taxon>
        <taxon>Clariidae</taxon>
        <taxon>Clarias</taxon>
    </lineage>
</organism>
<dbReference type="InterPro" id="IPR050670">
    <property type="entry name" value="STAM"/>
</dbReference>
<dbReference type="CDD" id="cd21389">
    <property type="entry name" value="GAT_STAM1"/>
    <property type="match status" value="1"/>
</dbReference>
<dbReference type="EMBL" id="QNUK01000182">
    <property type="protein sequence ID" value="KAF5898993.1"/>
    <property type="molecule type" value="Genomic_DNA"/>
</dbReference>
<dbReference type="SUPFAM" id="SSF50044">
    <property type="entry name" value="SH3-domain"/>
    <property type="match status" value="1"/>
</dbReference>
<feature type="domain" description="C-type lectin" evidence="26">
    <location>
        <begin position="610"/>
        <end position="729"/>
    </location>
</feature>
<evidence type="ECO:0000256" key="5">
    <source>
        <dbReference type="ARBA" id="ARBA00022443"/>
    </source>
</evidence>
<dbReference type="PROSITE" id="PS50330">
    <property type="entry name" value="UIM"/>
    <property type="match status" value="1"/>
</dbReference>
<feature type="compositionally biased region" description="Gly residues" evidence="23">
    <location>
        <begin position="501"/>
        <end position="510"/>
    </location>
</feature>
<dbReference type="GO" id="GO:0035091">
    <property type="term" value="F:phosphatidylinositol binding"/>
    <property type="evidence" value="ECO:0007669"/>
    <property type="project" value="InterPro"/>
</dbReference>
<feature type="coiled-coil region" evidence="22">
    <location>
        <begin position="69"/>
        <end position="114"/>
    </location>
</feature>
<evidence type="ECO:0000259" key="26">
    <source>
        <dbReference type="PROSITE" id="PS50041"/>
    </source>
</evidence>
<dbReference type="InterPro" id="IPR008160">
    <property type="entry name" value="Collagen"/>
</dbReference>
<evidence type="ECO:0000256" key="6">
    <source>
        <dbReference type="ARBA" id="ARBA00022448"/>
    </source>
</evidence>
<dbReference type="PANTHER" id="PTHR45929:SF2">
    <property type="entry name" value="SIGNAL TRANSDUCING ADAPTER MOLECULE 1"/>
    <property type="match status" value="1"/>
</dbReference>
<keyword evidence="7 24" id="KW-0812">Transmembrane</keyword>
<dbReference type="GO" id="GO:0043130">
    <property type="term" value="F:ubiquitin binding"/>
    <property type="evidence" value="ECO:0007669"/>
    <property type="project" value="InterPro"/>
</dbReference>
<keyword evidence="6" id="KW-0813">Transport</keyword>
<sequence>DFTDEEEVQSFGYKRFGIQEGNECTKCKNDWALRAAIALLYVLCALLTIAVAVLGYKVVQRMDDVTEGMENYEGKITAVETDLKKLDSQTGEKSDNATSEILSFKAEIKTLKNQIDNIALSASTNRAALDELRVVGEDMQSGHVSLRDLLESNTNTILTVNRTLTTYNNLIGGLKSDTERLQSDLQVQTRDQSLSTHSLNVLNFTQSQQRSLISTLQSSVEDTSQAVQKLKNDFQSLQQVARQTKADADWLREKVQNLQLLTTNNSALARSNSDTLEEIASQLSSLSEQFQNVSAITDNHDQNLREIMDHQRDHDNATSNRFDTLEARLDRNEEDMDRITGNVSFATQLLGSISTDLNGLRTCAETVTRHSDLLLVLNSSIVEARSDGNELKIQQEELAARLDKEVTSLSIVMEEMKLVDSKHTQLITNFTILQGPPGPRGPRGDRGPQGPAGKQGEKGEIGEKGALGTPGPKGEKGPPGIPGVPGFKGPPGPRGNPGSKGSRGSGGRAGPPGEKGDPGITGLPGRDGQPGPQGPQGIPGPQGPVGPAGPPGPPGPSGPIGLQGPPGPTGPPPQAAKPSRPIEPQGSMSRQVSEPHPTSTPGCPRQWKSYKDKCYYFSAPPEQLNYEETKEMCKNKTSTMLTIHNEDEQNWIRRQVAGKGFFWLGLTDSVDENTWRWPDGTLPTFTNWKPGQPDNWSHGHEEGEDCAGLIHEAKWNDFFCTDRIGYICQRVNEKKATSEMNTAEDWGLILDICDKIGQSRTGPKECLRSIMRRVNHKDPHVAMQALTLLGACVSNCGKIFHLEVCSREFASEVSNVLNKGHPKVCEKLKALMVEWAEDFRNDPQLSLISAMIKNLREQGVTFPAVGSQAAEQAKASPALVAKDPATSTTKKEEEDLAKAIELSLKEQRLQNQTSFSGLYPNASSLLTSQKAEGRKVRAIYDFEAAEDNELTFKSGEIITILDDSDPNWWKGETYQGVGLFPSNFVTADLTAEPEMMKTEKKTVQFSEDIQVETIEPEPEPVYIDEEKMDQLLQMIQSADPTDNESDACELLQLEGACNQMGPLIDQKLEEIDRKHSELSELNVKVMEALSMYAKLMNEDPVYAMYAKLQSQQYYMQQPGTSQQVYPGQTAAGQYAVPATGVQGYSVPVEQIPAMNQVQPLPGQAAP</sequence>
<dbReference type="Gene3D" id="3.10.100.10">
    <property type="entry name" value="Mannose-Binding Protein A, subunit A"/>
    <property type="match status" value="1"/>
</dbReference>
<evidence type="ECO:0000256" key="9">
    <source>
        <dbReference type="ARBA" id="ARBA00022734"/>
    </source>
</evidence>
<dbReference type="InterPro" id="IPR002014">
    <property type="entry name" value="VHS_dom"/>
</dbReference>
<comment type="similarity">
    <text evidence="3">Belongs to the STAM family.</text>
</comment>
<dbReference type="FunFam" id="1.20.5.1940:FF:000002">
    <property type="entry name" value="Signal transducing adapter molecule 1"/>
    <property type="match status" value="1"/>
</dbReference>
<dbReference type="OrthoDB" id="10068368at2759"/>
<evidence type="ECO:0000256" key="15">
    <source>
        <dbReference type="ARBA" id="ARBA00022989"/>
    </source>
</evidence>
<dbReference type="InterPro" id="IPR008942">
    <property type="entry name" value="ENTH_VHS"/>
</dbReference>
<dbReference type="SMART" id="SM00326">
    <property type="entry name" value="SH3"/>
    <property type="match status" value="1"/>
</dbReference>
<proteinExistence type="inferred from homology"/>
<feature type="non-terminal residue" evidence="28">
    <location>
        <position position="1166"/>
    </location>
</feature>
<keyword evidence="8" id="KW-0479">Metal-binding</keyword>
<dbReference type="GO" id="GO:0043328">
    <property type="term" value="P:protein transport to vacuole involved in ubiquitin-dependent protein catabolic process via the multivesicular body sorting pathway"/>
    <property type="evidence" value="ECO:0007669"/>
    <property type="project" value="TreeGrafter"/>
</dbReference>
<dbReference type="InterPro" id="IPR001304">
    <property type="entry name" value="C-type_lectin-like"/>
</dbReference>
<dbReference type="PRINTS" id="PR00452">
    <property type="entry name" value="SH3DOMAIN"/>
</dbReference>
<evidence type="ECO:0000313" key="28">
    <source>
        <dbReference type="EMBL" id="KAF5898993.1"/>
    </source>
</evidence>
<dbReference type="PROSITE" id="PS00615">
    <property type="entry name" value="C_TYPE_LECTIN_1"/>
    <property type="match status" value="1"/>
</dbReference>
<dbReference type="InterPro" id="IPR001452">
    <property type="entry name" value="SH3_domain"/>
</dbReference>
<evidence type="ECO:0000256" key="21">
    <source>
        <dbReference type="PROSITE-ProRule" id="PRU00192"/>
    </source>
</evidence>
<dbReference type="InterPro" id="IPR047492">
    <property type="entry name" value="GAT_STAM1"/>
</dbReference>
<keyword evidence="19" id="KW-1015">Disulfide bond</keyword>
<reference evidence="28" key="1">
    <citation type="submission" date="2020-07" db="EMBL/GenBank/DDBJ databases">
        <title>Clarias magur genome sequencing, assembly and annotation.</title>
        <authorList>
            <person name="Kushwaha B."/>
            <person name="Kumar R."/>
            <person name="Das P."/>
            <person name="Joshi C.G."/>
            <person name="Kumar D."/>
            <person name="Nagpure N.S."/>
            <person name="Pandey M."/>
            <person name="Agarwal S."/>
            <person name="Srivastava S."/>
            <person name="Singh M."/>
            <person name="Sahoo L."/>
            <person name="Jayasankar P."/>
            <person name="Meher P.K."/>
            <person name="Koringa P.G."/>
            <person name="Iquebal M.A."/>
            <person name="Das S.P."/>
            <person name="Bit A."/>
            <person name="Patnaik S."/>
            <person name="Patel N."/>
            <person name="Shah T.M."/>
            <person name="Hinsu A."/>
            <person name="Jena J.K."/>
        </authorList>
    </citation>
    <scope>NUCLEOTIDE SEQUENCE</scope>
    <source>
        <strain evidence="28">CIFAMagur01</strain>
        <tissue evidence="28">Testis</tissue>
    </source>
</reference>
<dbReference type="PROSITE" id="PS50002">
    <property type="entry name" value="SH3"/>
    <property type="match status" value="1"/>
</dbReference>
<dbReference type="InterPro" id="IPR016186">
    <property type="entry name" value="C-type_lectin-like/link_sf"/>
</dbReference>
<keyword evidence="18 24" id="KW-0472">Membrane</keyword>
<dbReference type="Pfam" id="PF01391">
    <property type="entry name" value="Collagen"/>
    <property type="match status" value="2"/>
</dbReference>
<evidence type="ECO:0000256" key="12">
    <source>
        <dbReference type="ARBA" id="ARBA00022837"/>
    </source>
</evidence>
<dbReference type="CDD" id="cd03590">
    <property type="entry name" value="CLECT_DC-SIGN_like"/>
    <property type="match status" value="1"/>
</dbReference>
<feature type="domain" description="SH3" evidence="25">
    <location>
        <begin position="931"/>
        <end position="990"/>
    </location>
</feature>
<dbReference type="Proteomes" id="UP000727407">
    <property type="component" value="Unassembled WGS sequence"/>
</dbReference>
<dbReference type="Gene3D" id="2.30.30.40">
    <property type="entry name" value="SH3 Domains"/>
    <property type="match status" value="1"/>
</dbReference>
<feature type="region of interest" description="Disordered" evidence="23">
    <location>
        <begin position="431"/>
        <end position="604"/>
    </location>
</feature>
<evidence type="ECO:0000256" key="2">
    <source>
        <dbReference type="ARBA" id="ARBA00004606"/>
    </source>
</evidence>
<evidence type="ECO:0000256" key="7">
    <source>
        <dbReference type="ARBA" id="ARBA00022692"/>
    </source>
</evidence>
<dbReference type="FunFam" id="1.25.40.90:FF:000009">
    <property type="entry name" value="Putative signal transducing adapter molecule 1"/>
    <property type="match status" value="1"/>
</dbReference>
<dbReference type="InterPro" id="IPR016187">
    <property type="entry name" value="CTDL_fold"/>
</dbReference>
<dbReference type="GO" id="GO:0033565">
    <property type="term" value="C:ESCRT-0 complex"/>
    <property type="evidence" value="ECO:0007669"/>
    <property type="project" value="TreeGrafter"/>
</dbReference>
<protein>
    <recommendedName>
        <fullName evidence="4">Collectin-12</fullName>
    </recommendedName>
</protein>
<dbReference type="SMART" id="SM00288">
    <property type="entry name" value="VHS"/>
    <property type="match status" value="1"/>
</dbReference>
<dbReference type="Pfam" id="PF00790">
    <property type="entry name" value="VHS"/>
    <property type="match status" value="1"/>
</dbReference>
<evidence type="ECO:0000256" key="16">
    <source>
        <dbReference type="ARBA" id="ARBA00023054"/>
    </source>
</evidence>
<keyword evidence="14" id="KW-0735">Signal-anchor</keyword>
<comment type="caution">
    <text evidence="28">The sequence shown here is derived from an EMBL/GenBank/DDBJ whole genome shotgun (WGS) entry which is preliminary data.</text>
</comment>
<keyword evidence="10" id="KW-0677">Repeat</keyword>
<dbReference type="PROSITE" id="PS50041">
    <property type="entry name" value="C_TYPE_LECTIN_2"/>
    <property type="match status" value="1"/>
</dbReference>
<dbReference type="InterPro" id="IPR058762">
    <property type="entry name" value="COLEC12_dom"/>
</dbReference>
<evidence type="ECO:0000256" key="24">
    <source>
        <dbReference type="SAM" id="Phobius"/>
    </source>
</evidence>
<dbReference type="SUPFAM" id="SSF56436">
    <property type="entry name" value="C-type lectin-like"/>
    <property type="match status" value="1"/>
</dbReference>
<dbReference type="GO" id="GO:0005581">
    <property type="term" value="C:collagen trimer"/>
    <property type="evidence" value="ECO:0007669"/>
    <property type="project" value="UniProtKB-KW"/>
</dbReference>
<keyword evidence="13" id="KW-0653">Protein transport</keyword>
<keyword evidence="5 21" id="KW-0728">SH3 domain</keyword>
<feature type="compositionally biased region" description="Pro residues" evidence="23">
    <location>
        <begin position="565"/>
        <end position="575"/>
    </location>
</feature>
<keyword evidence="9" id="KW-0430">Lectin</keyword>
<dbReference type="PANTHER" id="PTHR45929">
    <property type="entry name" value="JAK PATHWAY SIGNAL TRANSDUCTION ADAPTOR MOLECULE"/>
    <property type="match status" value="1"/>
</dbReference>
<evidence type="ECO:0000259" key="27">
    <source>
        <dbReference type="PROSITE" id="PS50179"/>
    </source>
</evidence>
<dbReference type="Pfam" id="PF00059">
    <property type="entry name" value="Lectin_C"/>
    <property type="match status" value="1"/>
</dbReference>
<dbReference type="InterPro" id="IPR003903">
    <property type="entry name" value="UIM_dom"/>
</dbReference>
<keyword evidence="12" id="KW-0106">Calcium</keyword>
<feature type="non-terminal residue" evidence="28">
    <location>
        <position position="1"/>
    </location>
</feature>
<evidence type="ECO:0000256" key="8">
    <source>
        <dbReference type="ARBA" id="ARBA00022723"/>
    </source>
</evidence>
<evidence type="ECO:0000313" key="29">
    <source>
        <dbReference type="Proteomes" id="UP000727407"/>
    </source>
</evidence>
<dbReference type="AlphaFoldDB" id="A0A8J4U3N4"/>
<name>A0A8J4U3N4_CLAMG</name>
<evidence type="ECO:0000256" key="3">
    <source>
        <dbReference type="ARBA" id="ARBA00009666"/>
    </source>
</evidence>
<dbReference type="InterPro" id="IPR036028">
    <property type="entry name" value="SH3-like_dom_sf"/>
</dbReference>
<keyword evidence="20" id="KW-0675">Receptor</keyword>
<evidence type="ECO:0000256" key="19">
    <source>
        <dbReference type="ARBA" id="ARBA00023157"/>
    </source>
</evidence>
<feature type="compositionally biased region" description="Pro residues" evidence="23">
    <location>
        <begin position="541"/>
        <end position="557"/>
    </location>
</feature>
<dbReference type="InterPro" id="IPR033989">
    <property type="entry name" value="CD209-like_CTLD"/>
</dbReference>
<dbReference type="SUPFAM" id="SSF48464">
    <property type="entry name" value="ENTH/VHS domain"/>
    <property type="match status" value="1"/>
</dbReference>
<dbReference type="Pfam" id="PF00018">
    <property type="entry name" value="SH3_1"/>
    <property type="match status" value="1"/>
</dbReference>
<accession>A0A8J4U3N4</accession>
<evidence type="ECO:0000256" key="18">
    <source>
        <dbReference type="ARBA" id="ARBA00023136"/>
    </source>
</evidence>
<evidence type="ECO:0000256" key="10">
    <source>
        <dbReference type="ARBA" id="ARBA00022737"/>
    </source>
</evidence>
<evidence type="ECO:0000256" key="17">
    <source>
        <dbReference type="ARBA" id="ARBA00023119"/>
    </source>
</evidence>
<evidence type="ECO:0000256" key="13">
    <source>
        <dbReference type="ARBA" id="ARBA00022927"/>
    </source>
</evidence>
<dbReference type="PROSITE" id="PS50179">
    <property type="entry name" value="VHS"/>
    <property type="match status" value="1"/>
</dbReference>
<dbReference type="GO" id="GO:0030246">
    <property type="term" value="F:carbohydrate binding"/>
    <property type="evidence" value="ECO:0007669"/>
    <property type="project" value="UniProtKB-KW"/>
</dbReference>
<evidence type="ECO:0000256" key="11">
    <source>
        <dbReference type="ARBA" id="ARBA00022753"/>
    </source>
</evidence>
<gene>
    <name evidence="28" type="primary">colec12</name>
    <name evidence="28" type="ORF">DAT39_011271</name>
</gene>
<keyword evidence="16 22" id="KW-0175">Coiled coil</keyword>
<dbReference type="Gene3D" id="1.25.40.90">
    <property type="match status" value="1"/>
</dbReference>
<evidence type="ECO:0000256" key="14">
    <source>
        <dbReference type="ARBA" id="ARBA00022968"/>
    </source>
</evidence>
<keyword evidence="17" id="KW-0176">Collagen</keyword>
<feature type="domain" description="VHS" evidence="27">
    <location>
        <begin position="736"/>
        <end position="863"/>
    </location>
</feature>